<proteinExistence type="predicted"/>
<organism evidence="2 3">
    <name type="scientific">Geobacillus proteiniphilus</name>
    <dbReference type="NCBI Taxonomy" id="860353"/>
    <lineage>
        <taxon>Bacteria</taxon>
        <taxon>Bacillati</taxon>
        <taxon>Bacillota</taxon>
        <taxon>Bacilli</taxon>
        <taxon>Bacillales</taxon>
        <taxon>Anoxybacillaceae</taxon>
        <taxon>Geobacillus</taxon>
    </lineage>
</organism>
<keyword evidence="1" id="KW-0732">Signal</keyword>
<evidence type="ECO:0000313" key="2">
    <source>
        <dbReference type="EMBL" id="WMJ18432.1"/>
    </source>
</evidence>
<evidence type="ECO:0000256" key="1">
    <source>
        <dbReference type="SAM" id="SignalP"/>
    </source>
</evidence>
<feature type="chain" id="PRO_5046212481" evidence="1">
    <location>
        <begin position="27"/>
        <end position="43"/>
    </location>
</feature>
<dbReference type="EMBL" id="CP133076">
    <property type="protein sequence ID" value="WMJ18432.1"/>
    <property type="molecule type" value="Genomic_DNA"/>
</dbReference>
<protein>
    <submittedName>
        <fullName evidence="2">Uncharacterized protein</fullName>
    </submittedName>
</protein>
<dbReference type="Proteomes" id="UP001223761">
    <property type="component" value="Chromosome"/>
</dbReference>
<feature type="signal peptide" evidence="1">
    <location>
        <begin position="1"/>
        <end position="26"/>
    </location>
</feature>
<reference evidence="2 3" key="1">
    <citation type="submission" date="2023-08" db="EMBL/GenBank/DDBJ databases">
        <title>Genome sequencing of the thermostable Gram positive bacteria Geobacillus proteiniphilus strain T-6.</title>
        <authorList>
            <person name="Shulami S."/>
            <person name="Shoham Y."/>
        </authorList>
    </citation>
    <scope>NUCLEOTIDE SEQUENCE [LARGE SCALE GENOMIC DNA]</scope>
    <source>
        <strain evidence="2 3">T-6</strain>
    </source>
</reference>
<name>A0ABY9MK66_9BACL</name>
<gene>
    <name evidence="2" type="ORF">RA955_10355</name>
</gene>
<sequence>MKKESRISVLAGAVCLSLLTSGTLSATTATRFGSPCLAPLSSF</sequence>
<keyword evidence="3" id="KW-1185">Reference proteome</keyword>
<accession>A0ABY9MK66</accession>
<evidence type="ECO:0000313" key="3">
    <source>
        <dbReference type="Proteomes" id="UP001223761"/>
    </source>
</evidence>